<evidence type="ECO:0000256" key="6">
    <source>
        <dbReference type="ARBA" id="ARBA00022801"/>
    </source>
</evidence>
<evidence type="ECO:0000256" key="5">
    <source>
        <dbReference type="ARBA" id="ARBA00022729"/>
    </source>
</evidence>
<evidence type="ECO:0000256" key="2">
    <source>
        <dbReference type="ARBA" id="ARBA00010278"/>
    </source>
</evidence>
<reference evidence="12" key="1">
    <citation type="journal article" date="2004" name="Environ. Microbiol.">
        <title>The genome of Desulfotalea psychrophila, a sulfate-reducing bacterium from permanently cold Arctic sediments.</title>
        <authorList>
            <person name="Rabus R."/>
            <person name="Ruepp A."/>
            <person name="Frickey T."/>
            <person name="Rattei T."/>
            <person name="Fartmann B."/>
            <person name="Stark M."/>
            <person name="Bauer M."/>
            <person name="Zibat A."/>
            <person name="Lombardot T."/>
            <person name="Becker I."/>
            <person name="Amann J."/>
            <person name="Gellner K."/>
            <person name="Teeling H."/>
            <person name="Leuschner W.D."/>
            <person name="Gloeckner F.-O."/>
            <person name="Lupas A.N."/>
            <person name="Amann R."/>
            <person name="Klenk H.-P."/>
        </authorList>
    </citation>
    <scope>NUCLEOTIDE SEQUENCE [LARGE SCALE GENOMIC DNA]</scope>
    <source>
        <strain evidence="12">DSM 12343 / LSv54</strain>
    </source>
</reference>
<evidence type="ECO:0000256" key="1">
    <source>
        <dbReference type="ARBA" id="ARBA00004613"/>
    </source>
</evidence>
<dbReference type="PANTHER" id="PTHR38050">
    <property type="match status" value="1"/>
</dbReference>
<gene>
    <name evidence="11" type="ordered locus">DP1183</name>
</gene>
<evidence type="ECO:0000256" key="4">
    <source>
        <dbReference type="ARBA" id="ARBA00022651"/>
    </source>
</evidence>
<evidence type="ECO:0000256" key="7">
    <source>
        <dbReference type="ARBA" id="ARBA00023277"/>
    </source>
</evidence>
<evidence type="ECO:0000256" key="8">
    <source>
        <dbReference type="ARBA" id="ARBA00023326"/>
    </source>
</evidence>
<dbReference type="InterPro" id="IPR043595">
    <property type="entry name" value="FaeB/C/D"/>
</dbReference>
<evidence type="ECO:0000256" key="3">
    <source>
        <dbReference type="ARBA" id="ARBA00022525"/>
    </source>
</evidence>
<dbReference type="STRING" id="177439.DP1183"/>
<comment type="subcellular location">
    <subcellularLocation>
        <location evidence="1">Secreted</location>
    </subcellularLocation>
</comment>
<keyword evidence="3" id="KW-0964">Secreted</keyword>
<dbReference type="Gene3D" id="3.40.50.1820">
    <property type="entry name" value="alpha/beta hydrolase"/>
    <property type="match status" value="1"/>
</dbReference>
<comment type="similarity">
    <text evidence="2">Belongs to the faeC family.</text>
</comment>
<dbReference type="InterPro" id="IPR003140">
    <property type="entry name" value="PLipase/COase/thioEstase"/>
</dbReference>
<keyword evidence="8" id="KW-0624">Polysaccharide degradation</keyword>
<dbReference type="GO" id="GO:0030600">
    <property type="term" value="F:feruloyl esterase activity"/>
    <property type="evidence" value="ECO:0007669"/>
    <property type="project" value="InterPro"/>
</dbReference>
<keyword evidence="7" id="KW-0119">Carbohydrate metabolism</keyword>
<keyword evidence="6" id="KW-0378">Hydrolase</keyword>
<organism evidence="11 12">
    <name type="scientific">Desulfotalea psychrophila (strain LSv54 / DSM 12343)</name>
    <dbReference type="NCBI Taxonomy" id="177439"/>
    <lineage>
        <taxon>Bacteria</taxon>
        <taxon>Pseudomonadati</taxon>
        <taxon>Thermodesulfobacteriota</taxon>
        <taxon>Desulfobulbia</taxon>
        <taxon>Desulfobulbales</taxon>
        <taxon>Desulfocapsaceae</taxon>
        <taxon>Desulfotalea</taxon>
    </lineage>
</organism>
<proteinExistence type="inferred from homology"/>
<dbReference type="GO" id="GO:0045493">
    <property type="term" value="P:xylan catabolic process"/>
    <property type="evidence" value="ECO:0007669"/>
    <property type="project" value="UniProtKB-KW"/>
</dbReference>
<accession>Q6AP12</accession>
<name>Q6AP12_DESPS</name>
<evidence type="ECO:0000259" key="10">
    <source>
        <dbReference type="Pfam" id="PF02230"/>
    </source>
</evidence>
<protein>
    <recommendedName>
        <fullName evidence="10">Phospholipase/carboxylesterase/thioesterase domain-containing protein</fullName>
    </recommendedName>
</protein>
<keyword evidence="12" id="KW-1185">Reference proteome</keyword>
<keyword evidence="4" id="KW-0858">Xylan degradation</keyword>
<evidence type="ECO:0000256" key="9">
    <source>
        <dbReference type="ARBA" id="ARBA00025250"/>
    </source>
</evidence>
<dbReference type="SUPFAM" id="SSF53474">
    <property type="entry name" value="alpha/beta-Hydrolases"/>
    <property type="match status" value="1"/>
</dbReference>
<feature type="domain" description="Phospholipase/carboxylesterase/thioesterase" evidence="10">
    <location>
        <begin position="99"/>
        <end position="212"/>
    </location>
</feature>
<dbReference type="PANTHER" id="PTHR38050:SF1">
    <property type="entry name" value="FERULOYL ESTERASE C"/>
    <property type="match status" value="1"/>
</dbReference>
<dbReference type="EMBL" id="CR522870">
    <property type="protein sequence ID" value="CAG35912.1"/>
    <property type="molecule type" value="Genomic_DNA"/>
</dbReference>
<dbReference type="KEGG" id="dps:DP1183"/>
<evidence type="ECO:0000313" key="12">
    <source>
        <dbReference type="Proteomes" id="UP000000602"/>
    </source>
</evidence>
<dbReference type="eggNOG" id="COG3509">
    <property type="taxonomic scope" value="Bacteria"/>
</dbReference>
<evidence type="ECO:0000313" key="11">
    <source>
        <dbReference type="EMBL" id="CAG35912.1"/>
    </source>
</evidence>
<sequence length="311" mass="34914">MTTHYKIRAAILFIVFLINTTLAVQSEANFQNVKTDHVEVGDLNRSYSYYIPNGVTENPKLLFVLHGSGMDVQTMIEATGFEFNRVADSLKNIIILYPQGYEKSWNDCRKSVTDKPHTLNINEMKFFKKIVSIMESKNKIKPSNIFIVGFSNGGQLVFKLAKENPDFFKGYAAIGATIPVASNDRCVAKNRAVSMLVANGTGDPVSPFNGGQEVIDGVKKGEVIPTFNTIEYWKDLMSCRKITETKNESHNVSIYNNSCDESNKIVQLVKIDGGGHVIPNPHFSQWPKELGKVNKYINLPKFIIDFFESIK</sequence>
<dbReference type="AlphaFoldDB" id="Q6AP12"/>
<comment type="function">
    <text evidence="9">Involved in degradation of plant cell walls. Hydrolyzes the feruloyl-arabinose ester bond in arabinoxylans, and the feruloyl-galactose ester bond in pectin. Active against paranitrophenyl-acetate, methyl ferulate and wheat arabinoxylan.</text>
</comment>
<dbReference type="OrthoDB" id="9767239at2"/>
<dbReference type="InterPro" id="IPR029058">
    <property type="entry name" value="AB_hydrolase_fold"/>
</dbReference>
<dbReference type="Proteomes" id="UP000000602">
    <property type="component" value="Chromosome"/>
</dbReference>
<dbReference type="HOGENOM" id="CLU_027551_4_2_7"/>
<dbReference type="Pfam" id="PF02230">
    <property type="entry name" value="Abhydrolase_2"/>
    <property type="match status" value="1"/>
</dbReference>
<dbReference type="GO" id="GO:0005576">
    <property type="term" value="C:extracellular region"/>
    <property type="evidence" value="ECO:0007669"/>
    <property type="project" value="UniProtKB-SubCell"/>
</dbReference>
<dbReference type="RefSeq" id="WP_011188424.1">
    <property type="nucleotide sequence ID" value="NC_006138.1"/>
</dbReference>
<keyword evidence="5" id="KW-0732">Signal</keyword>